<evidence type="ECO:0000313" key="2">
    <source>
        <dbReference type="Proteomes" id="UP001062846"/>
    </source>
</evidence>
<organism evidence="1 2">
    <name type="scientific">Rhododendron molle</name>
    <name type="common">Chinese azalea</name>
    <name type="synonym">Azalea mollis</name>
    <dbReference type="NCBI Taxonomy" id="49168"/>
    <lineage>
        <taxon>Eukaryota</taxon>
        <taxon>Viridiplantae</taxon>
        <taxon>Streptophyta</taxon>
        <taxon>Embryophyta</taxon>
        <taxon>Tracheophyta</taxon>
        <taxon>Spermatophyta</taxon>
        <taxon>Magnoliopsida</taxon>
        <taxon>eudicotyledons</taxon>
        <taxon>Gunneridae</taxon>
        <taxon>Pentapetalae</taxon>
        <taxon>asterids</taxon>
        <taxon>Ericales</taxon>
        <taxon>Ericaceae</taxon>
        <taxon>Ericoideae</taxon>
        <taxon>Rhodoreae</taxon>
        <taxon>Rhododendron</taxon>
    </lineage>
</organism>
<keyword evidence="2" id="KW-1185">Reference proteome</keyword>
<dbReference type="EMBL" id="CM046392">
    <property type="protein sequence ID" value="KAI8556468.1"/>
    <property type="molecule type" value="Genomic_DNA"/>
</dbReference>
<sequence>MIAGGNVEGKLSGKKMEGDDDLRTVECLRGRLVAERAASRVAKEDAEQMENKLIELENKMRAEIKSRNRAEKRLKLLMKKLDSLNLSSYYHTVSENSSILEKSDMSSVSSSSSTNCQIQQQSKTKSPQKNSRDLEYNASRTRAPNSSHCGSNEESLVSEEKPNFEEPSGSEVNSSQDFRNPKTGDLGSSSASDQAQDDYVDNSLALVPVDLPKESRPPNPLIVNASVTDVLDALRTAREKLQLSMERRRMIEVGSE</sequence>
<reference evidence="1" key="1">
    <citation type="submission" date="2022-02" db="EMBL/GenBank/DDBJ databases">
        <title>Plant Genome Project.</title>
        <authorList>
            <person name="Zhang R.-G."/>
        </authorList>
    </citation>
    <scope>NUCLEOTIDE SEQUENCE</scope>
    <source>
        <strain evidence="1">AT1</strain>
    </source>
</reference>
<name>A0ACC0NV57_RHOML</name>
<gene>
    <name evidence="1" type="ORF">RHMOL_Rhmol05G0255200</name>
</gene>
<proteinExistence type="predicted"/>
<dbReference type="Proteomes" id="UP001062846">
    <property type="component" value="Chromosome 5"/>
</dbReference>
<comment type="caution">
    <text evidence="1">The sequence shown here is derived from an EMBL/GenBank/DDBJ whole genome shotgun (WGS) entry which is preliminary data.</text>
</comment>
<evidence type="ECO:0000313" key="1">
    <source>
        <dbReference type="EMBL" id="KAI8556468.1"/>
    </source>
</evidence>
<accession>A0ACC0NV57</accession>
<protein>
    <submittedName>
        <fullName evidence="1">Uncharacterized protein</fullName>
    </submittedName>
</protein>